<evidence type="ECO:0000256" key="4">
    <source>
        <dbReference type="ARBA" id="ARBA00012155"/>
    </source>
</evidence>
<evidence type="ECO:0000256" key="7">
    <source>
        <dbReference type="ARBA" id="ARBA00022603"/>
    </source>
</evidence>
<evidence type="ECO:0000256" key="1">
    <source>
        <dbReference type="ARBA" id="ARBA00001806"/>
    </source>
</evidence>
<dbReference type="EC" id="2.1.1.290" evidence="5"/>
<name>A0A2T7P9H6_POMCA</name>
<evidence type="ECO:0000256" key="5">
    <source>
        <dbReference type="ARBA" id="ARBA00012779"/>
    </source>
</evidence>
<evidence type="ECO:0000256" key="2">
    <source>
        <dbReference type="ARBA" id="ARBA00004797"/>
    </source>
</evidence>
<comment type="catalytic activity">
    <reaction evidence="1">
        <text>7-[(3S)-3-amino-3-carboxypropyl]wyosine(37) in tRNA(Phe) + S-adenosyl-L-methionine = 7-[(3S)-(3-amino-3-methoxycarbonyl)propyl]wyosine(37) in tRNA(Phe) + S-adenosyl-L-homocysteine</text>
        <dbReference type="Rhea" id="RHEA:36903"/>
        <dbReference type="Rhea" id="RHEA-COMP:10379"/>
        <dbReference type="Rhea" id="RHEA-COMP:11844"/>
        <dbReference type="ChEBI" id="CHEBI:57856"/>
        <dbReference type="ChEBI" id="CHEBI:59789"/>
        <dbReference type="ChEBI" id="CHEBI:73543"/>
        <dbReference type="ChEBI" id="CHEBI:74275"/>
        <dbReference type="EC" id="2.1.1.290"/>
    </reaction>
</comment>
<dbReference type="GO" id="GO:0030488">
    <property type="term" value="P:tRNA methylation"/>
    <property type="evidence" value="ECO:0007669"/>
    <property type="project" value="TreeGrafter"/>
</dbReference>
<dbReference type="SUPFAM" id="SSF117281">
    <property type="entry name" value="Kelch motif"/>
    <property type="match status" value="2"/>
</dbReference>
<protein>
    <recommendedName>
        <fullName evidence="6">tRNA wybutosine-synthesizing protein 4</fullName>
        <ecNumber evidence="5">2.1.1.290</ecNumber>
        <ecNumber evidence="4">2.3.1.231</ecNumber>
    </recommendedName>
    <alternativeName>
        <fullName evidence="12">tRNA(Phe) (7-(3-amino-3-(methoxycarbonyl)propyl)wyosine(37)-N)-methoxycarbonyltransferase</fullName>
    </alternativeName>
    <alternativeName>
        <fullName evidence="11">tRNA(Phe) (7-(3-amino-3-carboxypropyl)wyosine(37)-O)-methyltransferase</fullName>
    </alternativeName>
</protein>
<comment type="catalytic activity">
    <reaction evidence="13">
        <text>7-[(3S)-(3-amino-3-methoxycarbonyl)propyl]wyosine(37) in tRNA(Phe) + S-adenosyl-L-methionine + CO2 = wybutosine(37) in tRNA(Phe) + S-adenosyl-L-homocysteine + 2 H(+)</text>
        <dbReference type="Rhea" id="RHEA:37119"/>
        <dbReference type="Rhea" id="RHEA-COMP:11844"/>
        <dbReference type="Rhea" id="RHEA-COMP:11847"/>
        <dbReference type="ChEBI" id="CHEBI:15378"/>
        <dbReference type="ChEBI" id="CHEBI:16526"/>
        <dbReference type="ChEBI" id="CHEBI:57856"/>
        <dbReference type="ChEBI" id="CHEBI:59789"/>
        <dbReference type="ChEBI" id="CHEBI:73544"/>
        <dbReference type="ChEBI" id="CHEBI:74275"/>
        <dbReference type="EC" id="2.3.1.231"/>
    </reaction>
</comment>
<dbReference type="InterPro" id="IPR015915">
    <property type="entry name" value="Kelch-typ_b-propeller"/>
</dbReference>
<dbReference type="Gene3D" id="3.40.50.150">
    <property type="entry name" value="Vaccinia Virus protein VP39"/>
    <property type="match status" value="1"/>
</dbReference>
<reference evidence="15 16" key="1">
    <citation type="submission" date="2018-04" db="EMBL/GenBank/DDBJ databases">
        <title>The genome of golden apple snail Pomacea canaliculata provides insight into stress tolerance and invasive adaptation.</title>
        <authorList>
            <person name="Liu C."/>
            <person name="Liu B."/>
            <person name="Ren Y."/>
            <person name="Zhang Y."/>
            <person name="Wang H."/>
            <person name="Li S."/>
            <person name="Jiang F."/>
            <person name="Yin L."/>
            <person name="Zhang G."/>
            <person name="Qian W."/>
            <person name="Fan W."/>
        </authorList>
    </citation>
    <scope>NUCLEOTIDE SEQUENCE [LARGE SCALE GENOMIC DNA]</scope>
    <source>
        <strain evidence="15">SZHN2017</strain>
        <tissue evidence="15">Muscle</tissue>
    </source>
</reference>
<dbReference type="Pfam" id="PF04072">
    <property type="entry name" value="LCM"/>
    <property type="match status" value="1"/>
</dbReference>
<organism evidence="15 16">
    <name type="scientific">Pomacea canaliculata</name>
    <name type="common">Golden apple snail</name>
    <dbReference type="NCBI Taxonomy" id="400727"/>
    <lineage>
        <taxon>Eukaryota</taxon>
        <taxon>Metazoa</taxon>
        <taxon>Spiralia</taxon>
        <taxon>Lophotrochozoa</taxon>
        <taxon>Mollusca</taxon>
        <taxon>Gastropoda</taxon>
        <taxon>Caenogastropoda</taxon>
        <taxon>Architaenioglossa</taxon>
        <taxon>Ampullarioidea</taxon>
        <taxon>Ampullariidae</taxon>
        <taxon>Pomacea</taxon>
    </lineage>
</organism>
<keyword evidence="8" id="KW-0808">Transferase</keyword>
<dbReference type="GO" id="GO:0031591">
    <property type="term" value="P:wybutosine biosynthetic process"/>
    <property type="evidence" value="ECO:0007669"/>
    <property type="project" value="TreeGrafter"/>
</dbReference>
<keyword evidence="10" id="KW-0819">tRNA processing</keyword>
<evidence type="ECO:0000256" key="11">
    <source>
        <dbReference type="ARBA" id="ARBA00029750"/>
    </source>
</evidence>
<accession>A0A2T7P9H6</accession>
<evidence type="ECO:0000256" key="6">
    <source>
        <dbReference type="ARBA" id="ARBA00018045"/>
    </source>
</evidence>
<dbReference type="EC" id="2.3.1.231" evidence="4"/>
<dbReference type="OMA" id="FCILEQF"/>
<dbReference type="OrthoDB" id="203237at2759"/>
<dbReference type="AlphaFoldDB" id="A0A2T7P9H6"/>
<evidence type="ECO:0000256" key="10">
    <source>
        <dbReference type="ARBA" id="ARBA00022694"/>
    </source>
</evidence>
<dbReference type="PANTHER" id="PTHR46529:SF1">
    <property type="entry name" value="TRNA WYBUTOSINE-SYNTHESIZING PROTEIN 4"/>
    <property type="match status" value="1"/>
</dbReference>
<dbReference type="STRING" id="400727.A0A2T7P9H6"/>
<dbReference type="EMBL" id="PZQS01000005">
    <property type="protein sequence ID" value="PVD30075.1"/>
    <property type="molecule type" value="Genomic_DNA"/>
</dbReference>
<dbReference type="InterPro" id="IPR029063">
    <property type="entry name" value="SAM-dependent_MTases_sf"/>
</dbReference>
<evidence type="ECO:0000256" key="12">
    <source>
        <dbReference type="ARBA" id="ARBA00030847"/>
    </source>
</evidence>
<evidence type="ECO:0000256" key="14">
    <source>
        <dbReference type="SAM" id="MobiDB-lite"/>
    </source>
</evidence>
<dbReference type="PANTHER" id="PTHR46529">
    <property type="entry name" value="TRNA WYBUTOSINE-SYNTHESIZING PROTEIN 4"/>
    <property type="match status" value="1"/>
</dbReference>
<comment type="pathway">
    <text evidence="2">tRNA modification; wybutosine-tRNA(Phe) biosynthesis.</text>
</comment>
<comment type="similarity">
    <text evidence="3">Belongs to the methyltransferase superfamily. LCMT family.</text>
</comment>
<dbReference type="GO" id="GO:0008175">
    <property type="term" value="F:tRNA methyltransferase activity"/>
    <property type="evidence" value="ECO:0007669"/>
    <property type="project" value="TreeGrafter"/>
</dbReference>
<proteinExistence type="inferred from homology"/>
<keyword evidence="9" id="KW-0949">S-adenosyl-L-methionine</keyword>
<dbReference type="Pfam" id="PF24681">
    <property type="entry name" value="Kelch_KLHDC2_KLHL20_DRC7"/>
    <property type="match status" value="1"/>
</dbReference>
<gene>
    <name evidence="15" type="ORF">C0Q70_09336</name>
</gene>
<evidence type="ECO:0000256" key="9">
    <source>
        <dbReference type="ARBA" id="ARBA00022691"/>
    </source>
</evidence>
<dbReference type="InterPro" id="IPR007213">
    <property type="entry name" value="Ppm1/Ppm2/Tcmp"/>
</dbReference>
<sequence>MNENMSGKKQKTSKSRRETAVQGTNDNSIVSKCSMASVGYFLDSYLQHFVGKTSKRAPIINRGYYIRAKCIDRALRQFLSQNQGCKKQILSLGAGFDSSFFRLKSEGLLQDCVFYEVDFPELVRNKHILIQNHEELSCLLDIAEEKNKESPHIELLSSHYCLIGVDLTLVNTLEAALRLCGIDFDAKTLLLSECVMTYMTRRCSSELVRWAGETFQDGLFVMFEQMNPYDAFGIFMQNHFHTIGSPLKCITSFPTMDSQVKRFQLLGWESCEIHDLNKIFFCMLSETERARIEKLDPFDEYEEFNLMCAHYFLLVASKCTKTHSLILDSSLSVPKCLSPQADSMAGLVVSLLAPGLSVIKRFSHASVLIQGHFVVTAGGFGEGDGRHQRLQDVAITDIVNMESTLVRCRSESIQYSRMHHSSVVLSDGRVLLYGGRQSPFFLCSQLLILDVCFNILQDDLSRHTNESGQCIPDSLKSDKTTIVTSVSPCSLEPSHCVKDHSSGRNRQFCEQLDTNTGHFRVDVHSVNTDQYTERDTAQSLSKGDLIEKNSLDFLMEKEEWTEFSGGRLYCGVLRQSGDIPCPRWRHASTLVQIEGQDFMLMHGGRTQQARVLGDTYLLNVRTGHWTQVLCHGNVPGPRHSHAMVTWVKEGSQQVVLMGGLDEDQQPLSLIHILDLNTHTWYIFPTTGPVLPRYSHTVHIVENKLVMVGGINALQQTPGIGIVNLKSGEVQEFSFPPPQPDNLLMYHRHCSVLLPNGTILVIGGGGNCFSFGTHLNCTPVTVDISRCIQAVA</sequence>
<comment type="caution">
    <text evidence="15">The sequence shown here is derived from an EMBL/GenBank/DDBJ whole genome shotgun (WGS) entry which is preliminary data.</text>
</comment>
<evidence type="ECO:0000313" key="16">
    <source>
        <dbReference type="Proteomes" id="UP000245119"/>
    </source>
</evidence>
<feature type="region of interest" description="Disordered" evidence="14">
    <location>
        <begin position="1"/>
        <end position="24"/>
    </location>
</feature>
<dbReference type="UniPathway" id="UPA00375"/>
<dbReference type="Gene3D" id="2.120.10.80">
    <property type="entry name" value="Kelch-type beta propeller"/>
    <property type="match status" value="2"/>
</dbReference>
<evidence type="ECO:0000313" key="15">
    <source>
        <dbReference type="EMBL" id="PVD30075.1"/>
    </source>
</evidence>
<evidence type="ECO:0000256" key="8">
    <source>
        <dbReference type="ARBA" id="ARBA00022679"/>
    </source>
</evidence>
<evidence type="ECO:0000256" key="13">
    <source>
        <dbReference type="ARBA" id="ARBA00049250"/>
    </source>
</evidence>
<dbReference type="FunFam" id="3.40.50.150:FF:000207">
    <property type="entry name" value="Leucine carboxyl methyltransferase 2"/>
    <property type="match status" value="1"/>
</dbReference>
<dbReference type="SUPFAM" id="SSF53335">
    <property type="entry name" value="S-adenosyl-L-methionine-dependent methyltransferases"/>
    <property type="match status" value="1"/>
</dbReference>
<dbReference type="Proteomes" id="UP000245119">
    <property type="component" value="Linkage Group LG5"/>
</dbReference>
<keyword evidence="7" id="KW-0489">Methyltransferase</keyword>
<evidence type="ECO:0000256" key="3">
    <source>
        <dbReference type="ARBA" id="ARBA00010703"/>
    </source>
</evidence>
<keyword evidence="16" id="KW-1185">Reference proteome</keyword>